<accession>A0ABX0D689</accession>
<dbReference type="RefSeq" id="WP_165180506.1">
    <property type="nucleotide sequence ID" value="NZ_JAAKZI010000003.1"/>
</dbReference>
<sequence>MSTFDPKIEALRIRRDIESIALTLWADASGLDRSMLVSKAVDRRLVLLMAQVEDRQRLAAFRAARQAGHVYGETSDVLHGRTRGARFGAVQIGEWDKDLQRLRSFIGETPAIPQSLMKDEKSPYNQEDS</sequence>
<organism evidence="1 2">
    <name type="scientific">Arthrobacter silviterrae</name>
    <dbReference type="NCBI Taxonomy" id="2026658"/>
    <lineage>
        <taxon>Bacteria</taxon>
        <taxon>Bacillati</taxon>
        <taxon>Actinomycetota</taxon>
        <taxon>Actinomycetes</taxon>
        <taxon>Micrococcales</taxon>
        <taxon>Micrococcaceae</taxon>
        <taxon>Arthrobacter</taxon>
    </lineage>
</organism>
<evidence type="ECO:0008006" key="3">
    <source>
        <dbReference type="Google" id="ProtNLM"/>
    </source>
</evidence>
<evidence type="ECO:0000313" key="2">
    <source>
        <dbReference type="Proteomes" id="UP000479226"/>
    </source>
</evidence>
<dbReference type="Proteomes" id="UP000479226">
    <property type="component" value="Unassembled WGS sequence"/>
</dbReference>
<proteinExistence type="predicted"/>
<protein>
    <recommendedName>
        <fullName evidence="3">DUF222 domain-containing protein</fullName>
    </recommendedName>
</protein>
<gene>
    <name evidence="1" type="ORF">G6N77_02820</name>
</gene>
<comment type="caution">
    <text evidence="1">The sequence shown here is derived from an EMBL/GenBank/DDBJ whole genome shotgun (WGS) entry which is preliminary data.</text>
</comment>
<dbReference type="EMBL" id="JAAKZI010000003">
    <property type="protein sequence ID" value="NGN82399.1"/>
    <property type="molecule type" value="Genomic_DNA"/>
</dbReference>
<evidence type="ECO:0000313" key="1">
    <source>
        <dbReference type="EMBL" id="NGN82399.1"/>
    </source>
</evidence>
<reference evidence="1 2" key="1">
    <citation type="submission" date="2020-02" db="EMBL/GenBank/DDBJ databases">
        <title>Genome sequence of the type strain DSM 27180 of Arthrobacter silviterrae.</title>
        <authorList>
            <person name="Gao J."/>
            <person name="Sun J."/>
        </authorList>
    </citation>
    <scope>NUCLEOTIDE SEQUENCE [LARGE SCALE GENOMIC DNA]</scope>
    <source>
        <strain evidence="1 2">DSM 27180</strain>
    </source>
</reference>
<name>A0ABX0D689_9MICC</name>
<keyword evidence="2" id="KW-1185">Reference proteome</keyword>